<keyword evidence="5 7" id="KW-0472">Membrane</keyword>
<evidence type="ECO:0000313" key="8">
    <source>
        <dbReference type="EMBL" id="OMH79476.1"/>
    </source>
</evidence>
<evidence type="ECO:0000256" key="1">
    <source>
        <dbReference type="ARBA" id="ARBA00004141"/>
    </source>
</evidence>
<name>A0A1R1PET9_ZANCU</name>
<organism evidence="8 10">
    <name type="scientific">Zancudomyces culisetae</name>
    <name type="common">Gut fungus</name>
    <name type="synonym">Smittium culisetae</name>
    <dbReference type="NCBI Taxonomy" id="1213189"/>
    <lineage>
        <taxon>Eukaryota</taxon>
        <taxon>Fungi</taxon>
        <taxon>Fungi incertae sedis</taxon>
        <taxon>Zoopagomycota</taxon>
        <taxon>Kickxellomycotina</taxon>
        <taxon>Harpellomycetes</taxon>
        <taxon>Harpellales</taxon>
        <taxon>Legeriomycetaceae</taxon>
        <taxon>Zancudomyces</taxon>
    </lineage>
</organism>
<dbReference type="EMBL" id="LSSK01000949">
    <property type="protein sequence ID" value="OMH81230.1"/>
    <property type="molecule type" value="Genomic_DNA"/>
</dbReference>
<feature type="transmembrane region" description="Helical" evidence="7">
    <location>
        <begin position="113"/>
        <end position="132"/>
    </location>
</feature>
<reference evidence="8" key="1">
    <citation type="submission" date="2017-01" db="EMBL/GenBank/DDBJ databases">
        <authorList>
            <person name="Mah S.A."/>
            <person name="Swanson W.J."/>
            <person name="Moy G.W."/>
            <person name="Vacquier V.D."/>
        </authorList>
    </citation>
    <scope>NUCLEOTIDE SEQUENCE [LARGE SCALE GENOMIC DNA]</scope>
    <source>
        <strain evidence="8">COL-18-3</strain>
    </source>
</reference>
<dbReference type="AlphaFoldDB" id="A0A1R1PET9"/>
<dbReference type="InterPro" id="IPR000109">
    <property type="entry name" value="POT_fam"/>
</dbReference>
<feature type="transmembrane region" description="Helical" evidence="7">
    <location>
        <begin position="139"/>
        <end position="159"/>
    </location>
</feature>
<evidence type="ECO:0000313" key="9">
    <source>
        <dbReference type="EMBL" id="OMH81230.1"/>
    </source>
</evidence>
<keyword evidence="3 6" id="KW-0812">Transmembrane</keyword>
<dbReference type="GO" id="GO:0016020">
    <property type="term" value="C:membrane"/>
    <property type="evidence" value="ECO:0007669"/>
    <property type="project" value="UniProtKB-SubCell"/>
</dbReference>
<feature type="transmembrane region" description="Helical" evidence="7">
    <location>
        <begin position="197"/>
        <end position="216"/>
    </location>
</feature>
<keyword evidence="4 7" id="KW-1133">Transmembrane helix</keyword>
<feature type="transmembrane region" description="Helical" evidence="7">
    <location>
        <begin position="228"/>
        <end position="247"/>
    </location>
</feature>
<reference evidence="10" key="2">
    <citation type="submission" date="2017-01" db="EMBL/GenBank/DDBJ databases">
        <authorList>
            <person name="Wang Y."/>
            <person name="White M."/>
            <person name="Kvist S."/>
            <person name="Moncalvo J.-M."/>
        </authorList>
    </citation>
    <scope>NUCLEOTIDE SEQUENCE [LARGE SCALE GENOMIC DNA]</scope>
    <source>
        <strain evidence="10">COL-18-3</strain>
    </source>
</reference>
<comment type="similarity">
    <text evidence="2 6">Belongs to the major facilitator superfamily. Proton-dependent oligopeptide transporter (POT/PTR) (TC 2.A.17) family.</text>
</comment>
<dbReference type="GO" id="GO:0022857">
    <property type="term" value="F:transmembrane transporter activity"/>
    <property type="evidence" value="ECO:0007669"/>
    <property type="project" value="InterPro"/>
</dbReference>
<dbReference type="Pfam" id="PF00854">
    <property type="entry name" value="PTR2"/>
    <property type="match status" value="1"/>
</dbReference>
<keyword evidence="10" id="KW-1185">Reference proteome</keyword>
<comment type="subcellular location">
    <subcellularLocation>
        <location evidence="1 6">Membrane</location>
        <topology evidence="1 6">Multi-pass membrane protein</topology>
    </subcellularLocation>
</comment>
<feature type="transmembrane region" description="Helical" evidence="7">
    <location>
        <begin position="464"/>
        <end position="486"/>
    </location>
</feature>
<evidence type="ECO:0000256" key="7">
    <source>
        <dbReference type="SAM" id="Phobius"/>
    </source>
</evidence>
<feature type="transmembrane region" description="Helical" evidence="7">
    <location>
        <begin position="349"/>
        <end position="370"/>
    </location>
</feature>
<accession>A0A1R1PET9</accession>
<proteinExistence type="inferred from homology"/>
<feature type="transmembrane region" description="Helical" evidence="7">
    <location>
        <begin position="492"/>
        <end position="514"/>
    </location>
</feature>
<dbReference type="PROSITE" id="PS01023">
    <property type="entry name" value="PTR2_2"/>
    <property type="match status" value="1"/>
</dbReference>
<dbReference type="GO" id="GO:0006857">
    <property type="term" value="P:oligopeptide transport"/>
    <property type="evidence" value="ECO:0007669"/>
    <property type="project" value="InterPro"/>
</dbReference>
<evidence type="ECO:0000256" key="2">
    <source>
        <dbReference type="ARBA" id="ARBA00005982"/>
    </source>
</evidence>
<comment type="caution">
    <text evidence="8">The sequence shown here is derived from an EMBL/GenBank/DDBJ whole genome shotgun (WGS) entry which is preliminary data.</text>
</comment>
<feature type="transmembrane region" description="Helical" evidence="7">
    <location>
        <begin position="88"/>
        <end position="107"/>
    </location>
</feature>
<feature type="transmembrane region" description="Helical" evidence="7">
    <location>
        <begin position="428"/>
        <end position="452"/>
    </location>
</feature>
<dbReference type="PANTHER" id="PTHR11654">
    <property type="entry name" value="OLIGOPEPTIDE TRANSPORTER-RELATED"/>
    <property type="match status" value="1"/>
</dbReference>
<evidence type="ECO:0000256" key="4">
    <source>
        <dbReference type="ARBA" id="ARBA00022989"/>
    </source>
</evidence>
<dbReference type="OrthoDB" id="8904098at2759"/>
<feature type="transmembrane region" description="Helical" evidence="7">
    <location>
        <begin position="382"/>
        <end position="408"/>
    </location>
</feature>
<dbReference type="SUPFAM" id="SSF103473">
    <property type="entry name" value="MFS general substrate transporter"/>
    <property type="match status" value="1"/>
</dbReference>
<evidence type="ECO:0000313" key="10">
    <source>
        <dbReference type="Proteomes" id="UP000188320"/>
    </source>
</evidence>
<gene>
    <name evidence="9" type="ORF">AX774_g5316</name>
    <name evidence="8" type="ORF">AX774_g7105</name>
</gene>
<dbReference type="InterPro" id="IPR036259">
    <property type="entry name" value="MFS_trans_sf"/>
</dbReference>
<dbReference type="EMBL" id="LSSK01001548">
    <property type="protein sequence ID" value="OMH79476.1"/>
    <property type="molecule type" value="Genomic_DNA"/>
</dbReference>
<dbReference type="InterPro" id="IPR018456">
    <property type="entry name" value="PTR2_symporter_CS"/>
</dbReference>
<evidence type="ECO:0000256" key="5">
    <source>
        <dbReference type="ARBA" id="ARBA00023136"/>
    </source>
</evidence>
<evidence type="ECO:0000256" key="6">
    <source>
        <dbReference type="RuleBase" id="RU003755"/>
    </source>
</evidence>
<dbReference type="Gene3D" id="1.20.1250.20">
    <property type="entry name" value="MFS general substrate transporter like domains"/>
    <property type="match status" value="1"/>
</dbReference>
<keyword evidence="6" id="KW-0813">Transport</keyword>
<protein>
    <submittedName>
        <fullName evidence="8">Peptide transporter PTR2</fullName>
    </submittedName>
</protein>
<sequence>MSYEADEKGLDLKGKEGHGLIAEGYVMEQPDDFRAGIPDKLPISAWLIVLTEFCERFTYYGSSLIFTLYLRNILGVSKPKTTAIMKGFVAMCYSMTVLGAFVADQYLGKFKAIIAFGIWYNIGTILLSITAIPSINKSFGFAGFMISSYLFIGIGTGGIKANVSAYVAEQIPVGFKETSVPGTYIDSRATTERVYRYFYWSINMGAFLGMFICPVIRNSNEAKDRYAAAFVVPAALMVLCIVVFVSGKSKYYNKPITGSVMGKVIRCARYALKNKQPGYTHWLDGSKGLQNAEWDDKFVDGLRRSLNACKVFCFYPFYWALYNNMTDNFIYQGVCMQHPSWLEADQLNLVNSVVLIIAIPIMDTFFFPFLRRRGIFMGPIKRIFIGFMIVVSGFVYVTIIQKVVYSTGPYYDFQGDNVPDDPVNDIVIWWQLPAYMIVGISEIFASVTGLEYAFSQAPAELKSLLTALFLFTNFLGSLIGMALAPLSVDPLILWLFAGETVLMFIIGCTVFIFFRHVDEEVKSMQSYD</sequence>
<dbReference type="Proteomes" id="UP000188320">
    <property type="component" value="Unassembled WGS sequence"/>
</dbReference>
<evidence type="ECO:0000256" key="3">
    <source>
        <dbReference type="ARBA" id="ARBA00022692"/>
    </source>
</evidence>